<dbReference type="PROSITE" id="PS50097">
    <property type="entry name" value="BTB"/>
    <property type="match status" value="1"/>
</dbReference>
<dbReference type="SUPFAM" id="SSF54695">
    <property type="entry name" value="POZ domain"/>
    <property type="match status" value="1"/>
</dbReference>
<dbReference type="SMART" id="SM00225">
    <property type="entry name" value="BTB"/>
    <property type="match status" value="1"/>
</dbReference>
<feature type="domain" description="BTB" evidence="2">
    <location>
        <begin position="120"/>
        <end position="189"/>
    </location>
</feature>
<feature type="compositionally biased region" description="Basic and acidic residues" evidence="1">
    <location>
        <begin position="88"/>
        <end position="97"/>
    </location>
</feature>
<feature type="compositionally biased region" description="Basic and acidic residues" evidence="1">
    <location>
        <begin position="65"/>
        <end position="81"/>
    </location>
</feature>
<dbReference type="InterPro" id="IPR000210">
    <property type="entry name" value="BTB/POZ_dom"/>
</dbReference>
<comment type="caution">
    <text evidence="3">The sequence shown here is derived from an EMBL/GenBank/DDBJ whole genome shotgun (WGS) entry which is preliminary data.</text>
</comment>
<protein>
    <recommendedName>
        <fullName evidence="2">BTB domain-containing protein</fullName>
    </recommendedName>
</protein>
<dbReference type="PANTHER" id="PTHR47843:SF2">
    <property type="entry name" value="BTB DOMAIN-CONTAINING PROTEIN"/>
    <property type="match status" value="1"/>
</dbReference>
<organism evidence="3 4">
    <name type="scientific">Massariosphaeria phaeospora</name>
    <dbReference type="NCBI Taxonomy" id="100035"/>
    <lineage>
        <taxon>Eukaryota</taxon>
        <taxon>Fungi</taxon>
        <taxon>Dikarya</taxon>
        <taxon>Ascomycota</taxon>
        <taxon>Pezizomycotina</taxon>
        <taxon>Dothideomycetes</taxon>
        <taxon>Pleosporomycetidae</taxon>
        <taxon>Pleosporales</taxon>
        <taxon>Pleosporales incertae sedis</taxon>
        <taxon>Massariosphaeria</taxon>
    </lineage>
</organism>
<evidence type="ECO:0000259" key="2">
    <source>
        <dbReference type="PROSITE" id="PS50097"/>
    </source>
</evidence>
<reference evidence="3 4" key="1">
    <citation type="submission" date="2020-01" db="EMBL/GenBank/DDBJ databases">
        <authorList>
            <consortium name="DOE Joint Genome Institute"/>
            <person name="Haridas S."/>
            <person name="Albert R."/>
            <person name="Binder M."/>
            <person name="Bloem J."/>
            <person name="Labutti K."/>
            <person name="Salamov A."/>
            <person name="Andreopoulos B."/>
            <person name="Baker S.E."/>
            <person name="Barry K."/>
            <person name="Bills G."/>
            <person name="Bluhm B.H."/>
            <person name="Cannon C."/>
            <person name="Castanera R."/>
            <person name="Culley D.E."/>
            <person name="Daum C."/>
            <person name="Ezra D."/>
            <person name="Gonzalez J.B."/>
            <person name="Henrissat B."/>
            <person name="Kuo A."/>
            <person name="Liang C."/>
            <person name="Lipzen A."/>
            <person name="Lutzoni F."/>
            <person name="Magnuson J."/>
            <person name="Mondo S."/>
            <person name="Nolan M."/>
            <person name="Ohm R."/>
            <person name="Pangilinan J."/>
            <person name="Park H.-J.H."/>
            <person name="Ramirez L."/>
            <person name="Alfaro M."/>
            <person name="Sun H."/>
            <person name="Tritt A."/>
            <person name="Yoshinaga Y."/>
            <person name="Zwiers L.-H.L."/>
            <person name="Turgeon B.G."/>
            <person name="Goodwin S.B."/>
            <person name="Spatafora J.W."/>
            <person name="Crous P.W."/>
            <person name="Grigoriev I.V."/>
        </authorList>
    </citation>
    <scope>NUCLEOTIDE SEQUENCE [LARGE SCALE GENOMIC DNA]</scope>
    <source>
        <strain evidence="3 4">CBS 611.86</strain>
    </source>
</reference>
<feature type="compositionally biased region" description="Acidic residues" evidence="1">
    <location>
        <begin position="38"/>
        <end position="48"/>
    </location>
</feature>
<sequence>MVSTRAEFRDPRVPHDCGPNVTGNFIRIIVGRTRAEDPNDDDDDDDNDNGGGHEKDIDNGGQQSNKREGADTGLRNEEHSNRSQLDLDLGKSEKLDQTQEGGLSNELGQTSNDTDVDAADDSEALIDNEGVEFCVHENLICTRSAFFRKAMNGTWKESEEKYVELPEDEPDIFRLYVELLYSARLTTKTLAYEVISLCKLYVLAEKLQDSLSKNLIIDALVATTRELGSDGKHSYPGE</sequence>
<gene>
    <name evidence="3" type="ORF">BDV95DRAFT_577969</name>
</gene>
<dbReference type="OrthoDB" id="1022638at2759"/>
<name>A0A7C8M579_9PLEO</name>
<evidence type="ECO:0000313" key="4">
    <source>
        <dbReference type="Proteomes" id="UP000481861"/>
    </source>
</evidence>
<feature type="region of interest" description="Disordered" evidence="1">
    <location>
        <begin position="1"/>
        <end position="116"/>
    </location>
</feature>
<dbReference type="InterPro" id="IPR011333">
    <property type="entry name" value="SKP1/BTB/POZ_sf"/>
</dbReference>
<feature type="compositionally biased region" description="Basic and acidic residues" evidence="1">
    <location>
        <begin position="1"/>
        <end position="15"/>
    </location>
</feature>
<dbReference type="Pfam" id="PF00651">
    <property type="entry name" value="BTB"/>
    <property type="match status" value="1"/>
</dbReference>
<evidence type="ECO:0000256" key="1">
    <source>
        <dbReference type="SAM" id="MobiDB-lite"/>
    </source>
</evidence>
<feature type="compositionally biased region" description="Polar residues" evidence="1">
    <location>
        <begin position="98"/>
        <end position="113"/>
    </location>
</feature>
<dbReference type="Gene3D" id="3.30.710.10">
    <property type="entry name" value="Potassium Channel Kv1.1, Chain A"/>
    <property type="match status" value="1"/>
</dbReference>
<dbReference type="AlphaFoldDB" id="A0A7C8M579"/>
<proteinExistence type="predicted"/>
<dbReference type="Proteomes" id="UP000481861">
    <property type="component" value="Unassembled WGS sequence"/>
</dbReference>
<accession>A0A7C8M579</accession>
<keyword evidence="4" id="KW-1185">Reference proteome</keyword>
<dbReference type="CDD" id="cd18186">
    <property type="entry name" value="BTB_POZ_ZBTB_KLHL-like"/>
    <property type="match status" value="1"/>
</dbReference>
<evidence type="ECO:0000313" key="3">
    <source>
        <dbReference type="EMBL" id="KAF2868938.1"/>
    </source>
</evidence>
<dbReference type="PANTHER" id="PTHR47843">
    <property type="entry name" value="BTB DOMAIN-CONTAINING PROTEIN-RELATED"/>
    <property type="match status" value="1"/>
</dbReference>
<dbReference type="EMBL" id="JAADJZ010000017">
    <property type="protein sequence ID" value="KAF2868938.1"/>
    <property type="molecule type" value="Genomic_DNA"/>
</dbReference>